<sequence length="101" mass="11339">MEADAYQLAELAGMVDCGGAINKGQPVEKSVGARYPHSAPFCMLLGRTEVVSDEQLRQLWSDRDEYLRAYTEATDRLIDEGFLMADDRDEILADARPERIT</sequence>
<evidence type="ECO:0000313" key="3">
    <source>
        <dbReference type="Proteomes" id="UP000244928"/>
    </source>
</evidence>
<dbReference type="Proteomes" id="UP000244928">
    <property type="component" value="Chromosome"/>
</dbReference>
<feature type="domain" description="Alpha/beta hydrolase" evidence="1">
    <location>
        <begin position="26"/>
        <end position="93"/>
    </location>
</feature>
<accession>A0A2S1RB16</accession>
<dbReference type="InterPro" id="IPR045394">
    <property type="entry name" value="Abhydrolase_dom"/>
</dbReference>
<dbReference type="AlphaFoldDB" id="A0A2S1RB16"/>
<keyword evidence="3" id="KW-1185">Reference proteome</keyword>
<dbReference type="KEGG" id="dlu:A6035_15850"/>
<dbReference type="EMBL" id="CP015449">
    <property type="protein sequence ID" value="AWH93411.1"/>
    <property type="molecule type" value="Genomic_DNA"/>
</dbReference>
<evidence type="ECO:0000313" key="2">
    <source>
        <dbReference type="EMBL" id="AWH93411.1"/>
    </source>
</evidence>
<gene>
    <name evidence="2" type="ORF">A6035_15850</name>
</gene>
<name>A0A2S1RB16_9ACTN</name>
<organism evidence="2 3">
    <name type="scientific">Dietzia lutea</name>
    <dbReference type="NCBI Taxonomy" id="546160"/>
    <lineage>
        <taxon>Bacteria</taxon>
        <taxon>Bacillati</taxon>
        <taxon>Actinomycetota</taxon>
        <taxon>Actinomycetes</taxon>
        <taxon>Mycobacteriales</taxon>
        <taxon>Dietziaceae</taxon>
        <taxon>Dietzia</taxon>
    </lineage>
</organism>
<reference evidence="2 3" key="1">
    <citation type="submission" date="2016-04" db="EMBL/GenBank/DDBJ databases">
        <title>Complete genome sequence of Dietzia lutea YIM 80766T, a strain isolated from desert soil in Egypt.</title>
        <authorList>
            <person name="Zhao J."/>
            <person name="Hu B."/>
            <person name="Geng S."/>
            <person name="Nie Y."/>
            <person name="Tang Y."/>
        </authorList>
    </citation>
    <scope>NUCLEOTIDE SEQUENCE [LARGE SCALE GENOMIC DNA]</scope>
    <source>
        <strain evidence="2 3">YIM 80766</strain>
    </source>
</reference>
<protein>
    <recommendedName>
        <fullName evidence="1">Alpha/beta hydrolase domain-containing protein</fullName>
    </recommendedName>
</protein>
<dbReference type="Pfam" id="PF20091">
    <property type="entry name" value="Abhydrolase_10"/>
    <property type="match status" value="1"/>
</dbReference>
<evidence type="ECO:0000259" key="1">
    <source>
        <dbReference type="Pfam" id="PF20091"/>
    </source>
</evidence>
<dbReference type="RefSeq" id="WP_235026724.1">
    <property type="nucleotide sequence ID" value="NZ_CP015449.1"/>
</dbReference>
<proteinExistence type="predicted"/>